<evidence type="ECO:0000313" key="3">
    <source>
        <dbReference type="Proteomes" id="UP000179076"/>
    </source>
</evidence>
<dbReference type="SUPFAM" id="SSF53448">
    <property type="entry name" value="Nucleotide-diphospho-sugar transferases"/>
    <property type="match status" value="1"/>
</dbReference>
<proteinExistence type="predicted"/>
<organism evidence="2 3">
    <name type="scientific">Candidatus Muproteobacteria bacterium RBG_16_60_9</name>
    <dbReference type="NCBI Taxonomy" id="1817755"/>
    <lineage>
        <taxon>Bacteria</taxon>
        <taxon>Pseudomonadati</taxon>
        <taxon>Pseudomonadota</taxon>
        <taxon>Candidatus Muproteobacteria</taxon>
    </lineage>
</organism>
<gene>
    <name evidence="2" type="ORF">A2W18_15190</name>
</gene>
<evidence type="ECO:0000259" key="1">
    <source>
        <dbReference type="Pfam" id="PF00535"/>
    </source>
</evidence>
<comment type="caution">
    <text evidence="2">The sequence shown here is derived from an EMBL/GenBank/DDBJ whole genome shotgun (WGS) entry which is preliminary data.</text>
</comment>
<dbReference type="AlphaFoldDB" id="A0A1F6UWB6"/>
<protein>
    <recommendedName>
        <fullName evidence="1">Glycosyltransferase 2-like domain-containing protein</fullName>
    </recommendedName>
</protein>
<accession>A0A1F6UWB6</accession>
<dbReference type="PANTHER" id="PTHR43179:SF7">
    <property type="entry name" value="RHAMNOSYLTRANSFERASE WBBL"/>
    <property type="match status" value="1"/>
</dbReference>
<dbReference type="InterPro" id="IPR029044">
    <property type="entry name" value="Nucleotide-diphossugar_trans"/>
</dbReference>
<name>A0A1F6UWB6_9PROT</name>
<dbReference type="EMBL" id="MFSP01000191">
    <property type="protein sequence ID" value="OGI61653.1"/>
    <property type="molecule type" value="Genomic_DNA"/>
</dbReference>
<evidence type="ECO:0000313" key="2">
    <source>
        <dbReference type="EMBL" id="OGI61653.1"/>
    </source>
</evidence>
<dbReference type="PANTHER" id="PTHR43179">
    <property type="entry name" value="RHAMNOSYLTRANSFERASE WBBL"/>
    <property type="match status" value="1"/>
</dbReference>
<feature type="domain" description="Glycosyltransferase 2-like" evidence="1">
    <location>
        <begin position="10"/>
        <end position="154"/>
    </location>
</feature>
<dbReference type="Proteomes" id="UP000179076">
    <property type="component" value="Unassembled WGS sequence"/>
</dbReference>
<reference evidence="2 3" key="1">
    <citation type="journal article" date="2016" name="Nat. Commun.">
        <title>Thousands of microbial genomes shed light on interconnected biogeochemical processes in an aquifer system.</title>
        <authorList>
            <person name="Anantharaman K."/>
            <person name="Brown C.T."/>
            <person name="Hug L.A."/>
            <person name="Sharon I."/>
            <person name="Castelle C.J."/>
            <person name="Probst A.J."/>
            <person name="Thomas B.C."/>
            <person name="Singh A."/>
            <person name="Wilkins M.J."/>
            <person name="Karaoz U."/>
            <person name="Brodie E.L."/>
            <person name="Williams K.H."/>
            <person name="Hubbard S.S."/>
            <person name="Banfield J.F."/>
        </authorList>
    </citation>
    <scope>NUCLEOTIDE SEQUENCE [LARGE SCALE GENOMIC DNA]</scope>
</reference>
<dbReference type="InterPro" id="IPR001173">
    <property type="entry name" value="Glyco_trans_2-like"/>
</dbReference>
<sequence>MAALDELATVVVVPRERFSETRRSLESILAHTPPDLNPVYIDGGSPRATAAYLRNRARERRFRLIRTDQFLAPNQARNIGWRHADTRYVIFVDNDVVVKPGWLDALIRCAEETGAGAVGPIVCIGDPGDDCIHIAAGWLNVNERDGRRELDEHMAHINERVRDVRHSLRRTACDYSEFHCLLARRELFDKIGELDEAIISTREHIDFCLAVRRAGGSVYFEPGVCVTHVPPWRSFSLSDIPYYLLRWNDEWAHDTVKHFVRKWNLADDTDDRLTSWIVPHRRVIFQGIENRFRPALIRNKVGKPLVQAFAEITERILIPLARRKSRAGPGKKILATIP</sequence>
<dbReference type="Gene3D" id="3.90.550.10">
    <property type="entry name" value="Spore Coat Polysaccharide Biosynthesis Protein SpsA, Chain A"/>
    <property type="match status" value="1"/>
</dbReference>
<dbReference type="Pfam" id="PF00535">
    <property type="entry name" value="Glycos_transf_2"/>
    <property type="match status" value="1"/>
</dbReference>